<evidence type="ECO:0000313" key="2">
    <source>
        <dbReference type="Proteomes" id="UP001320691"/>
    </source>
</evidence>
<gene>
    <name evidence="1" type="ORF">M2412_001019</name>
</gene>
<sequence>MAYPVWSQPSKDPENCMSRALTVTTLVISSLALAVSGWTALQLHQSQSDERVITARGLVIRDATGQARVILGAPVPDPLTKGVTQGPRASPLSGLILLGADGSERGGYGTVDVGDEAILTLDDASGTTEVFKVTANPDRGATLVVKHQNSTGAMLTSWQGKPELIFLNDDEQTHYISPHSAAAP</sequence>
<proteinExistence type="predicted"/>
<dbReference type="AlphaFoldDB" id="A0AAW5PH92"/>
<evidence type="ECO:0000313" key="1">
    <source>
        <dbReference type="EMBL" id="MCS4279052.1"/>
    </source>
</evidence>
<dbReference type="Proteomes" id="UP001320691">
    <property type="component" value="Unassembled WGS sequence"/>
</dbReference>
<dbReference type="EMBL" id="JANUEK010000002">
    <property type="protein sequence ID" value="MCS4279052.1"/>
    <property type="molecule type" value="Genomic_DNA"/>
</dbReference>
<accession>A0AAW5PH92</accession>
<name>A0AAW5PH92_9GAMM</name>
<protein>
    <submittedName>
        <fullName evidence="1">Uncharacterized protein</fullName>
    </submittedName>
</protein>
<reference evidence="1" key="1">
    <citation type="submission" date="2022-08" db="EMBL/GenBank/DDBJ databases">
        <title>Genomic analyses of the natural microbiome of Caenorhabditis elegans.</title>
        <authorList>
            <person name="Samuel B."/>
        </authorList>
    </citation>
    <scope>NUCLEOTIDE SEQUENCE</scope>
    <source>
        <strain evidence="1">BIGb0277</strain>
    </source>
</reference>
<organism evidence="1 2">
    <name type="scientific">Stenotrophomonas rhizophila</name>
    <dbReference type="NCBI Taxonomy" id="216778"/>
    <lineage>
        <taxon>Bacteria</taxon>
        <taxon>Pseudomonadati</taxon>
        <taxon>Pseudomonadota</taxon>
        <taxon>Gammaproteobacteria</taxon>
        <taxon>Lysobacterales</taxon>
        <taxon>Lysobacteraceae</taxon>
        <taxon>Stenotrophomonas</taxon>
    </lineage>
</organism>
<comment type="caution">
    <text evidence="1">The sequence shown here is derived from an EMBL/GenBank/DDBJ whole genome shotgun (WGS) entry which is preliminary data.</text>
</comment>